<gene>
    <name evidence="3" type="ORF">C5167_013920</name>
</gene>
<dbReference type="PANTHER" id="PTHR45751:SF38">
    <property type="entry name" value="E3 UBIQUITIN-PROTEIN LIGASE RGLG5-LIKE"/>
    <property type="match status" value="1"/>
</dbReference>
<name>A0A4Y7J3Q5_PAPSO</name>
<evidence type="ECO:0000313" key="4">
    <source>
        <dbReference type="Proteomes" id="UP000316621"/>
    </source>
</evidence>
<dbReference type="GO" id="GO:0016567">
    <property type="term" value="P:protein ubiquitination"/>
    <property type="evidence" value="ECO:0007669"/>
    <property type="project" value="TreeGrafter"/>
</dbReference>
<proteinExistence type="predicted"/>
<evidence type="ECO:0000259" key="2">
    <source>
        <dbReference type="Pfam" id="PF07002"/>
    </source>
</evidence>
<accession>A0A4Y7J3Q5</accession>
<dbReference type="PANTHER" id="PTHR45751">
    <property type="entry name" value="COPINE FAMILY PROTEIN 1"/>
    <property type="match status" value="1"/>
</dbReference>
<feature type="domain" description="Copine C-terminal" evidence="2">
    <location>
        <begin position="7"/>
        <end position="76"/>
    </location>
</feature>
<dbReference type="InterPro" id="IPR010734">
    <property type="entry name" value="Copine_C"/>
</dbReference>
<sequence length="243" mass="26778">MDTTVVHQSDGQYHTLLIISNEQVVMSVDTERGRLIPQEKWTIDAIVKARLAPLNIAIVFGVGDGPWEMMKEFHDNIRASALVNFQVWTICLDKSVCLAVTLYCEGLIVPVFSCPVCELHRNYAKKFSREKKKKTEFALLALMEIPSQYKATLDLNLLGSSKNGKAVERVSLSPPLYSAAANSSSTKPSPSPPRSFKQSSPPYSGPKPSVGIALRLIFLVNPLQACPIFLTNPKDMAFGCGHQ</sequence>
<dbReference type="Proteomes" id="UP000316621">
    <property type="component" value="Chromosome 3"/>
</dbReference>
<dbReference type="Gramene" id="RZC55066">
    <property type="protein sequence ID" value="RZC55066"/>
    <property type="gene ID" value="C5167_013920"/>
</dbReference>
<evidence type="ECO:0000313" key="3">
    <source>
        <dbReference type="EMBL" id="RZC55066.1"/>
    </source>
</evidence>
<dbReference type="EMBL" id="CM010717">
    <property type="protein sequence ID" value="RZC55066.1"/>
    <property type="molecule type" value="Genomic_DNA"/>
</dbReference>
<dbReference type="STRING" id="3469.A0A4Y7J3Q5"/>
<feature type="region of interest" description="Disordered" evidence="1">
    <location>
        <begin position="178"/>
        <end position="204"/>
    </location>
</feature>
<protein>
    <recommendedName>
        <fullName evidence="2">Copine C-terminal domain-containing protein</fullName>
    </recommendedName>
</protein>
<feature type="compositionally biased region" description="Low complexity" evidence="1">
    <location>
        <begin position="183"/>
        <end position="202"/>
    </location>
</feature>
<feature type="non-terminal residue" evidence="3">
    <location>
        <position position="243"/>
    </location>
</feature>
<dbReference type="AlphaFoldDB" id="A0A4Y7J3Q5"/>
<evidence type="ECO:0000256" key="1">
    <source>
        <dbReference type="SAM" id="MobiDB-lite"/>
    </source>
</evidence>
<keyword evidence="4" id="KW-1185">Reference proteome</keyword>
<dbReference type="GO" id="GO:0004842">
    <property type="term" value="F:ubiquitin-protein transferase activity"/>
    <property type="evidence" value="ECO:0007669"/>
    <property type="project" value="TreeGrafter"/>
</dbReference>
<dbReference type="InterPro" id="IPR052079">
    <property type="entry name" value="E3_ligase/Copine_domain"/>
</dbReference>
<dbReference type="Pfam" id="PF07002">
    <property type="entry name" value="Copine"/>
    <property type="match status" value="1"/>
</dbReference>
<dbReference type="GO" id="GO:0005634">
    <property type="term" value="C:nucleus"/>
    <property type="evidence" value="ECO:0007669"/>
    <property type="project" value="TreeGrafter"/>
</dbReference>
<reference evidence="3 4" key="1">
    <citation type="journal article" date="2018" name="Science">
        <title>The opium poppy genome and morphinan production.</title>
        <authorList>
            <person name="Guo L."/>
            <person name="Winzer T."/>
            <person name="Yang X."/>
            <person name="Li Y."/>
            <person name="Ning Z."/>
            <person name="He Z."/>
            <person name="Teodor R."/>
            <person name="Lu Y."/>
            <person name="Bowser T.A."/>
            <person name="Graham I.A."/>
            <person name="Ye K."/>
        </authorList>
    </citation>
    <scope>NUCLEOTIDE SEQUENCE [LARGE SCALE GENOMIC DNA]</scope>
    <source>
        <strain evidence="4">cv. HN1</strain>
        <tissue evidence="3">Leaves</tissue>
    </source>
</reference>
<organism evidence="3 4">
    <name type="scientific">Papaver somniferum</name>
    <name type="common">Opium poppy</name>
    <dbReference type="NCBI Taxonomy" id="3469"/>
    <lineage>
        <taxon>Eukaryota</taxon>
        <taxon>Viridiplantae</taxon>
        <taxon>Streptophyta</taxon>
        <taxon>Embryophyta</taxon>
        <taxon>Tracheophyta</taxon>
        <taxon>Spermatophyta</taxon>
        <taxon>Magnoliopsida</taxon>
        <taxon>Ranunculales</taxon>
        <taxon>Papaveraceae</taxon>
        <taxon>Papaveroideae</taxon>
        <taxon>Papaver</taxon>
    </lineage>
</organism>